<evidence type="ECO:0000256" key="3">
    <source>
        <dbReference type="ARBA" id="ARBA00022989"/>
    </source>
</evidence>
<keyword evidence="5 7" id="KW-0456">Lyase</keyword>
<keyword evidence="2 7" id="KW-0812">Transmembrane</keyword>
<dbReference type="EMBL" id="LQYN01000011">
    <property type="protein sequence ID" value="KYD10933.1"/>
    <property type="molecule type" value="Genomic_DNA"/>
</dbReference>
<dbReference type="GO" id="GO:0071555">
    <property type="term" value="P:cell wall organization"/>
    <property type="evidence" value="ECO:0007669"/>
    <property type="project" value="UniProtKB-KW"/>
</dbReference>
<dbReference type="PATRIC" id="fig|46224.3.peg.776"/>
<dbReference type="GO" id="GO:0009252">
    <property type="term" value="P:peptidoglycan biosynthetic process"/>
    <property type="evidence" value="ECO:0007669"/>
    <property type="project" value="UniProtKB-UniRule"/>
</dbReference>
<evidence type="ECO:0000256" key="7">
    <source>
        <dbReference type="HAMAP-Rule" id="MF_02065"/>
    </source>
</evidence>
<feature type="transmembrane region" description="Helical" evidence="7">
    <location>
        <begin position="39"/>
        <end position="62"/>
    </location>
</feature>
<dbReference type="Proteomes" id="UP000075666">
    <property type="component" value="Unassembled WGS sequence"/>
</dbReference>
<dbReference type="HAMAP" id="MF_02065">
    <property type="entry name" value="MltG"/>
    <property type="match status" value="1"/>
</dbReference>
<dbReference type="AlphaFoldDB" id="A0A150LEZ1"/>
<dbReference type="Gene3D" id="3.30.1490.480">
    <property type="entry name" value="Endolytic murein transglycosylase"/>
    <property type="match status" value="1"/>
</dbReference>
<dbReference type="Gene3D" id="3.30.160.60">
    <property type="entry name" value="Classic Zinc Finger"/>
    <property type="match status" value="1"/>
</dbReference>
<comment type="similarity">
    <text evidence="7">Belongs to the transglycosylase MltG family.</text>
</comment>
<evidence type="ECO:0000256" key="2">
    <source>
        <dbReference type="ARBA" id="ARBA00022692"/>
    </source>
</evidence>
<comment type="catalytic activity">
    <reaction evidence="7">
        <text>a peptidoglycan chain = a peptidoglycan chain with N-acetyl-1,6-anhydromuramyl-[peptide] at the reducing end + a peptidoglycan chain with N-acetylglucosamine at the non-reducing end.</text>
        <dbReference type="EC" id="4.2.2.29"/>
    </reaction>
</comment>
<dbReference type="GO" id="GO:0005886">
    <property type="term" value="C:plasma membrane"/>
    <property type="evidence" value="ECO:0007669"/>
    <property type="project" value="UniProtKB-SubCell"/>
</dbReference>
<keyword evidence="9" id="KW-1185">Reference proteome</keyword>
<dbReference type="EC" id="4.2.2.29" evidence="7"/>
<organism evidence="8 9">
    <name type="scientific">Heyndrickxia sporothermodurans</name>
    <dbReference type="NCBI Taxonomy" id="46224"/>
    <lineage>
        <taxon>Bacteria</taxon>
        <taxon>Bacillati</taxon>
        <taxon>Bacillota</taxon>
        <taxon>Bacilli</taxon>
        <taxon>Bacillales</taxon>
        <taxon>Bacillaceae</taxon>
        <taxon>Heyndrickxia</taxon>
    </lineage>
</organism>
<evidence type="ECO:0000256" key="4">
    <source>
        <dbReference type="ARBA" id="ARBA00023136"/>
    </source>
</evidence>
<dbReference type="GO" id="GO:0008932">
    <property type="term" value="F:lytic endotransglycosylase activity"/>
    <property type="evidence" value="ECO:0007669"/>
    <property type="project" value="UniProtKB-UniRule"/>
</dbReference>
<keyword evidence="1 7" id="KW-1003">Cell membrane</keyword>
<comment type="function">
    <text evidence="7">Functions as a peptidoglycan terminase that cleaves nascent peptidoglycan strands endolytically to terminate their elongation.</text>
</comment>
<dbReference type="NCBIfam" id="TIGR00247">
    <property type="entry name" value="endolytic transglycosylase MltG"/>
    <property type="match status" value="1"/>
</dbReference>
<evidence type="ECO:0000256" key="5">
    <source>
        <dbReference type="ARBA" id="ARBA00023239"/>
    </source>
</evidence>
<dbReference type="Pfam" id="PF02618">
    <property type="entry name" value="YceG"/>
    <property type="match status" value="1"/>
</dbReference>
<dbReference type="PANTHER" id="PTHR30518">
    <property type="entry name" value="ENDOLYTIC MUREIN TRANSGLYCOSYLASE"/>
    <property type="match status" value="1"/>
</dbReference>
<accession>A0A150LEZ1</accession>
<keyword evidence="3 7" id="KW-1133">Transmembrane helix</keyword>
<dbReference type="RefSeq" id="WP_328797643.1">
    <property type="nucleotide sequence ID" value="NZ_JABWTV010000002.1"/>
</dbReference>
<keyword evidence="6 7" id="KW-0961">Cell wall biogenesis/degradation</keyword>
<evidence type="ECO:0000313" key="9">
    <source>
        <dbReference type="Proteomes" id="UP000075666"/>
    </source>
</evidence>
<evidence type="ECO:0000256" key="6">
    <source>
        <dbReference type="ARBA" id="ARBA00023316"/>
    </source>
</evidence>
<dbReference type="PANTHER" id="PTHR30518:SF2">
    <property type="entry name" value="ENDOLYTIC MUREIN TRANSGLYCOSYLASE"/>
    <property type="match status" value="1"/>
</dbReference>
<gene>
    <name evidence="7" type="primary">mltG</name>
    <name evidence="8" type="ORF">B4102_1719</name>
</gene>
<evidence type="ECO:0000313" key="8">
    <source>
        <dbReference type="EMBL" id="KYD10933.1"/>
    </source>
</evidence>
<protein>
    <recommendedName>
        <fullName evidence="7">Endolytic murein transglycosylase</fullName>
        <ecNumber evidence="7">4.2.2.29</ecNumber>
    </recommendedName>
    <alternativeName>
        <fullName evidence="7">Peptidoglycan lytic transglycosylase</fullName>
    </alternativeName>
    <alternativeName>
        <fullName evidence="7">Peptidoglycan polymerization terminase</fullName>
    </alternativeName>
</protein>
<keyword evidence="4 7" id="KW-0472">Membrane</keyword>
<dbReference type="STRING" id="46224.B4102_1719"/>
<evidence type="ECO:0000256" key="1">
    <source>
        <dbReference type="ARBA" id="ARBA00022475"/>
    </source>
</evidence>
<reference evidence="8 9" key="1">
    <citation type="submission" date="2016-01" db="EMBL/GenBank/DDBJ databases">
        <title>Genome Sequences of Twelve Sporeforming Bacillus Species Isolated from Foods.</title>
        <authorList>
            <person name="Berendsen E.M."/>
            <person name="Wells-Bennik M.H."/>
            <person name="Krawcyk A.O."/>
            <person name="De Jong A."/>
            <person name="Holsappel S."/>
            <person name="Eijlander R.T."/>
            <person name="Kuipers O.P."/>
        </authorList>
    </citation>
    <scope>NUCLEOTIDE SEQUENCE [LARGE SCALE GENOMIC DNA]</scope>
    <source>
        <strain evidence="8 9">B4102</strain>
    </source>
</reference>
<dbReference type="CDD" id="cd08010">
    <property type="entry name" value="MltG_like"/>
    <property type="match status" value="1"/>
</dbReference>
<feature type="site" description="Important for catalytic activity" evidence="7">
    <location>
        <position position="271"/>
    </location>
</feature>
<sequence length="389" mass="44186">MFERVMDQLTDQKDKKINKDDIYKKLLVKSDEAKTIRKIVGIICLTIILIIAGGILATYIYIQSALKPVEPKNTKTKNVEIPIGSTVSTIGTILEEDGMIKNKLIFKYYVKLNNETGFQAGTYKLSPSMNLKQIITQLKTGTVLKKATVKFTIPEGLQLSQITAIIAKHSGIDKKEIDKKLDDPKYIKKLIKKYPLLISKKVLKKDVLHPLEGYLFPATYSFYDKKPSIDQIVNKMLIKTNSVMEKYKEQIQKSNLDQYEILTMASLIEEEATEKADRHKISSVFYNRMKVNMPLQTDPTVLYSLGKHKKQVTYDDLKVNSPYNTYKIQGLPPSPIASAGEMSIEAAINPAKTDYLYFLAATKTGTVYYSKTLAEHNRLKEKYITSSQK</sequence>
<dbReference type="InterPro" id="IPR003770">
    <property type="entry name" value="MLTG-like"/>
</dbReference>
<comment type="subcellular location">
    <subcellularLocation>
        <location evidence="7">Cell membrane</location>
        <topology evidence="7">Single-pass membrane protein</topology>
    </subcellularLocation>
</comment>
<name>A0A150LEZ1_9BACI</name>
<proteinExistence type="inferred from homology"/>
<comment type="caution">
    <text evidence="8">The sequence shown here is derived from an EMBL/GenBank/DDBJ whole genome shotgun (WGS) entry which is preliminary data.</text>
</comment>